<dbReference type="OrthoDB" id="63519at2"/>
<feature type="compositionally biased region" description="Basic and acidic residues" evidence="1">
    <location>
        <begin position="1"/>
        <end position="10"/>
    </location>
</feature>
<name>A0A367YA63_9MICO</name>
<feature type="region of interest" description="Disordered" evidence="1">
    <location>
        <begin position="1"/>
        <end position="70"/>
    </location>
</feature>
<accession>A0A367YA63</accession>
<dbReference type="InterPro" id="IPR000073">
    <property type="entry name" value="AB_hydrolase_1"/>
</dbReference>
<organism evidence="3 4">
    <name type="scientific">Microbacterium sorbitolivorans</name>
    <dbReference type="NCBI Taxonomy" id="1867410"/>
    <lineage>
        <taxon>Bacteria</taxon>
        <taxon>Bacillati</taxon>
        <taxon>Actinomycetota</taxon>
        <taxon>Actinomycetes</taxon>
        <taxon>Micrococcales</taxon>
        <taxon>Microbacteriaceae</taxon>
        <taxon>Microbacterium</taxon>
    </lineage>
</organism>
<dbReference type="EMBL" id="QORO01000001">
    <property type="protein sequence ID" value="RCK61912.1"/>
    <property type="molecule type" value="Genomic_DNA"/>
</dbReference>
<feature type="domain" description="AB hydrolase-1" evidence="2">
    <location>
        <begin position="110"/>
        <end position="344"/>
    </location>
</feature>
<feature type="compositionally biased region" description="Basic and acidic residues" evidence="1">
    <location>
        <begin position="54"/>
        <end position="70"/>
    </location>
</feature>
<reference evidence="3 4" key="1">
    <citation type="submission" date="2018-07" db="EMBL/GenBank/DDBJ databases">
        <title>Microbacterium endoborsara sp. nov., a novel actinobacterium isolated from Borszczowia aralocaspica.</title>
        <authorList>
            <person name="An D."/>
        </authorList>
    </citation>
    <scope>NUCLEOTIDE SEQUENCE [LARGE SCALE GENOMIC DNA]</scope>
    <source>
        <strain evidence="3 4">C1.15228</strain>
    </source>
</reference>
<keyword evidence="4" id="KW-1185">Reference proteome</keyword>
<dbReference type="Proteomes" id="UP000253508">
    <property type="component" value="Unassembled WGS sequence"/>
</dbReference>
<dbReference type="SUPFAM" id="SSF53474">
    <property type="entry name" value="alpha/beta-Hydrolases"/>
    <property type="match status" value="1"/>
</dbReference>
<comment type="caution">
    <text evidence="3">The sequence shown here is derived from an EMBL/GenBank/DDBJ whole genome shotgun (WGS) entry which is preliminary data.</text>
</comment>
<evidence type="ECO:0000256" key="1">
    <source>
        <dbReference type="SAM" id="MobiDB-lite"/>
    </source>
</evidence>
<gene>
    <name evidence="3" type="ORF">DTO57_04680</name>
</gene>
<evidence type="ECO:0000313" key="3">
    <source>
        <dbReference type="EMBL" id="RCK61912.1"/>
    </source>
</evidence>
<dbReference type="InterPro" id="IPR029058">
    <property type="entry name" value="AB_hydrolase_fold"/>
</dbReference>
<evidence type="ECO:0000259" key="2">
    <source>
        <dbReference type="Pfam" id="PF12697"/>
    </source>
</evidence>
<protein>
    <submittedName>
        <fullName evidence="3">Alpha/beta fold hydrolase</fullName>
    </submittedName>
</protein>
<sequence length="374" mass="40407">MAGARPDGRLRRCRPRHRPAGSGAREWIPARERRRRVPRARGHGVTRRVGAHGPLDRDREHLRAPERRAPHDHRVTALTPAETREWRAADGATLRDLVFGEPGAPPERTLVVVCGAFLPAAIYAPFAAALVRELGGGWAIHVYDRRGKGGSSPVDDSYRFDTELSDVRTALSESGARHVLGHSLGGAIVLHAVRALAAAGDPLVPESTIVYDPAINLDGSMDAAWLPRFEGYVERRKWGRAAAVVERVMGRSHTLSRAPSWMVAGVMAVCVRTGLRGMSESLFPAGAAELRAAFTEEARAADFAHMPSNVCILVGEKSADYFRATAAALGRAMPDATLVEVRKGIHGSVPAVRHPIVPAAARWLRGEPLGDVAR</sequence>
<dbReference type="Pfam" id="PF12697">
    <property type="entry name" value="Abhydrolase_6"/>
    <property type="match status" value="1"/>
</dbReference>
<evidence type="ECO:0000313" key="4">
    <source>
        <dbReference type="Proteomes" id="UP000253508"/>
    </source>
</evidence>
<proteinExistence type="predicted"/>
<keyword evidence="3" id="KW-0378">Hydrolase</keyword>
<dbReference type="Gene3D" id="3.40.50.1820">
    <property type="entry name" value="alpha/beta hydrolase"/>
    <property type="match status" value="1"/>
</dbReference>
<feature type="compositionally biased region" description="Basic residues" evidence="1">
    <location>
        <begin position="32"/>
        <end position="50"/>
    </location>
</feature>
<dbReference type="AlphaFoldDB" id="A0A367YA63"/>
<dbReference type="GO" id="GO:0016787">
    <property type="term" value="F:hydrolase activity"/>
    <property type="evidence" value="ECO:0007669"/>
    <property type="project" value="UniProtKB-KW"/>
</dbReference>